<dbReference type="Proteomes" id="UP000315395">
    <property type="component" value="Chromosome"/>
</dbReference>
<organism evidence="2 3">
    <name type="scientific">Ornithinimicrobium ciconiae</name>
    <dbReference type="NCBI Taxonomy" id="2594265"/>
    <lineage>
        <taxon>Bacteria</taxon>
        <taxon>Bacillati</taxon>
        <taxon>Actinomycetota</taxon>
        <taxon>Actinomycetes</taxon>
        <taxon>Micrococcales</taxon>
        <taxon>Ornithinimicrobiaceae</taxon>
        <taxon>Ornithinimicrobium</taxon>
    </lineage>
</organism>
<dbReference type="KEGG" id="orz:FNH13_10105"/>
<accession>A0A516GAT3</accession>
<feature type="domain" description="FAD-binding FR-type" evidence="1">
    <location>
        <begin position="9"/>
        <end position="134"/>
    </location>
</feature>
<evidence type="ECO:0000313" key="2">
    <source>
        <dbReference type="EMBL" id="QDO88641.1"/>
    </source>
</evidence>
<dbReference type="InterPro" id="IPR007037">
    <property type="entry name" value="SIP_rossman_dom"/>
</dbReference>
<dbReference type="InterPro" id="IPR039261">
    <property type="entry name" value="FNR_nucleotide-bd"/>
</dbReference>
<protein>
    <submittedName>
        <fullName evidence="2">Siderophore-interacting protein</fullName>
    </submittedName>
</protein>
<dbReference type="SUPFAM" id="SSF63380">
    <property type="entry name" value="Riboflavin synthase domain-like"/>
    <property type="match status" value="1"/>
</dbReference>
<reference evidence="2 3" key="1">
    <citation type="submission" date="2019-07" db="EMBL/GenBank/DDBJ databases">
        <title>complete genome sequencing of Ornithinimicrobium sp. H23M54.</title>
        <authorList>
            <person name="Bae J.-W."/>
            <person name="Lee S.-Y."/>
        </authorList>
    </citation>
    <scope>NUCLEOTIDE SEQUENCE [LARGE SCALE GENOMIC DNA]</scope>
    <source>
        <strain evidence="2 3">H23M54</strain>
    </source>
</reference>
<proteinExistence type="predicted"/>
<dbReference type="InterPro" id="IPR017938">
    <property type="entry name" value="Riboflavin_synthase-like_b-brl"/>
</dbReference>
<name>A0A516GAT3_9MICO</name>
<dbReference type="Gene3D" id="2.40.30.10">
    <property type="entry name" value="Translation factors"/>
    <property type="match status" value="1"/>
</dbReference>
<evidence type="ECO:0000313" key="3">
    <source>
        <dbReference type="Proteomes" id="UP000315395"/>
    </source>
</evidence>
<dbReference type="InterPro" id="IPR013113">
    <property type="entry name" value="SIP_FAD-bd"/>
</dbReference>
<dbReference type="GO" id="GO:0016491">
    <property type="term" value="F:oxidoreductase activity"/>
    <property type="evidence" value="ECO:0007669"/>
    <property type="project" value="InterPro"/>
</dbReference>
<dbReference type="InterPro" id="IPR039374">
    <property type="entry name" value="SIP_fam"/>
</dbReference>
<dbReference type="RefSeq" id="WP_143783318.1">
    <property type="nucleotide sequence ID" value="NZ_CP041616.1"/>
</dbReference>
<dbReference type="PROSITE" id="PS51384">
    <property type="entry name" value="FAD_FR"/>
    <property type="match status" value="1"/>
</dbReference>
<dbReference type="InterPro" id="IPR017927">
    <property type="entry name" value="FAD-bd_FR_type"/>
</dbReference>
<dbReference type="EMBL" id="CP041616">
    <property type="protein sequence ID" value="QDO88641.1"/>
    <property type="molecule type" value="Genomic_DNA"/>
</dbReference>
<dbReference type="Pfam" id="PF08021">
    <property type="entry name" value="FAD_binding_9"/>
    <property type="match status" value="1"/>
</dbReference>
<dbReference type="OrthoDB" id="9814826at2"/>
<dbReference type="CDD" id="cd06193">
    <property type="entry name" value="siderophore_interacting"/>
    <property type="match status" value="1"/>
</dbReference>
<gene>
    <name evidence="2" type="ORF">FNH13_10105</name>
</gene>
<dbReference type="AlphaFoldDB" id="A0A516GAT3"/>
<keyword evidence="3" id="KW-1185">Reference proteome</keyword>
<dbReference type="Pfam" id="PF04954">
    <property type="entry name" value="SIP"/>
    <property type="match status" value="1"/>
</dbReference>
<dbReference type="PANTHER" id="PTHR30157:SF0">
    <property type="entry name" value="NADPH-DEPENDENT FERRIC-CHELATE REDUCTASE"/>
    <property type="match status" value="1"/>
</dbReference>
<evidence type="ECO:0000259" key="1">
    <source>
        <dbReference type="PROSITE" id="PS51384"/>
    </source>
</evidence>
<sequence length="271" mass="29386">MSNPNRPPRPQAVLTVKSTEWVSPTIVRLVAGGDGFATLNLNDFTDAYVKLVFVKPELGLTPPYDEAALRDQLAPDDLPVRRTYTLRWVDREQELLAIDFVVHGDEGVAAPWARTAQPGDTFVATGAGGAFAPDPTADWHLFIGDESALPAIAAALEALPKDAQGFAYLHVTDESGRIALTSPDGIQITWLTGPNSLTSLLAEAVAAGPWPEGRVQVFSHGERESMKAVRAVVKDRGVPREDLSLSGYWAYGRTEDRFQAEKREPIGKIGD</sequence>
<dbReference type="PANTHER" id="PTHR30157">
    <property type="entry name" value="FERRIC REDUCTASE, NADPH-DEPENDENT"/>
    <property type="match status" value="1"/>
</dbReference>
<dbReference type="Gene3D" id="3.40.50.80">
    <property type="entry name" value="Nucleotide-binding domain of ferredoxin-NADP reductase (FNR) module"/>
    <property type="match status" value="1"/>
</dbReference>